<accession>A0A502E4F4</accession>
<dbReference type="AlphaFoldDB" id="A0A502E4F4"/>
<keyword evidence="6" id="KW-0472">Membrane</keyword>
<evidence type="ECO:0000256" key="2">
    <source>
        <dbReference type="ARBA" id="ARBA00006739"/>
    </source>
</evidence>
<keyword evidence="9" id="KW-1185">Reference proteome</keyword>
<feature type="domain" description="Glycosyltransferase 2-like" evidence="7">
    <location>
        <begin position="13"/>
        <end position="176"/>
    </location>
</feature>
<dbReference type="Gene3D" id="3.90.550.10">
    <property type="entry name" value="Spore Coat Polysaccharide Biosynthesis Protein SpsA, Chain A"/>
    <property type="match status" value="1"/>
</dbReference>
<organism evidence="8 9">
    <name type="scientific">Mycolicibacterium hodleri</name>
    <dbReference type="NCBI Taxonomy" id="49897"/>
    <lineage>
        <taxon>Bacteria</taxon>
        <taxon>Bacillati</taxon>
        <taxon>Actinomycetota</taxon>
        <taxon>Actinomycetes</taxon>
        <taxon>Mycobacteriales</taxon>
        <taxon>Mycobacteriaceae</taxon>
        <taxon>Mycolicibacterium</taxon>
    </lineage>
</organism>
<dbReference type="SUPFAM" id="SSF53448">
    <property type="entry name" value="Nucleotide-diphospho-sugar transferases"/>
    <property type="match status" value="1"/>
</dbReference>
<keyword evidence="4 8" id="KW-0808">Transferase</keyword>
<proteinExistence type="inferred from homology"/>
<feature type="transmembrane region" description="Helical" evidence="6">
    <location>
        <begin position="282"/>
        <end position="300"/>
    </location>
</feature>
<comment type="pathway">
    <text evidence="1">Cell wall biogenesis; cell wall polysaccharide biosynthesis.</text>
</comment>
<keyword evidence="6" id="KW-0812">Transmembrane</keyword>
<dbReference type="PANTHER" id="PTHR43179">
    <property type="entry name" value="RHAMNOSYLTRANSFERASE WBBL"/>
    <property type="match status" value="1"/>
</dbReference>
<dbReference type="Pfam" id="PF00535">
    <property type="entry name" value="Glycos_transf_2"/>
    <property type="match status" value="1"/>
</dbReference>
<gene>
    <name evidence="8" type="ORF">EAH80_23335</name>
</gene>
<sequence>MSDTTATSAVDVTVVMACYTEDRWTSITAALESLRRQRLAPRHVIVGVDNNRALATRLATEFDWLVVALNDGDHGASATRNRAADLVTTPFLAFLDDDEIAEPDWLDELTRPFVDAGVVGTGGRYRDVWLIGKPDWFPGEFAWVVGGAYVGMSTVTSEVRNVWSGNMAVRTDVFRAVGGFPTDFGKRGDASQPEDTELCIRMAQTCAGRWMYVPSAVIDHEVPEARSSLSFFARRCYTEGAGKALMRSRFDTADIIDTERSYAVRTTWAAMRRMTVCRRASLLQGMAMFLGLACAAVGFGREVTRSLVRRSGRGPLAPVELPSVAALDAADGAA</sequence>
<dbReference type="InterPro" id="IPR001173">
    <property type="entry name" value="Glyco_trans_2-like"/>
</dbReference>
<evidence type="ECO:0000256" key="6">
    <source>
        <dbReference type="SAM" id="Phobius"/>
    </source>
</evidence>
<evidence type="ECO:0000256" key="3">
    <source>
        <dbReference type="ARBA" id="ARBA00022676"/>
    </source>
</evidence>
<evidence type="ECO:0000256" key="5">
    <source>
        <dbReference type="ARBA" id="ARBA00023316"/>
    </source>
</evidence>
<dbReference type="PANTHER" id="PTHR43179:SF12">
    <property type="entry name" value="GALACTOFURANOSYLTRANSFERASE GLFT2"/>
    <property type="match status" value="1"/>
</dbReference>
<keyword evidence="3" id="KW-0328">Glycosyltransferase</keyword>
<evidence type="ECO:0000256" key="1">
    <source>
        <dbReference type="ARBA" id="ARBA00004776"/>
    </source>
</evidence>
<evidence type="ECO:0000256" key="4">
    <source>
        <dbReference type="ARBA" id="ARBA00022679"/>
    </source>
</evidence>
<dbReference type="InterPro" id="IPR029044">
    <property type="entry name" value="Nucleotide-diphossugar_trans"/>
</dbReference>
<comment type="caution">
    <text evidence="8">The sequence shown here is derived from an EMBL/GenBank/DDBJ whole genome shotgun (WGS) entry which is preliminary data.</text>
</comment>
<name>A0A502E4F4_9MYCO</name>
<dbReference type="GO" id="GO:0071555">
    <property type="term" value="P:cell wall organization"/>
    <property type="evidence" value="ECO:0007669"/>
    <property type="project" value="UniProtKB-KW"/>
</dbReference>
<dbReference type="RefSeq" id="WP_140696353.1">
    <property type="nucleotide sequence ID" value="NZ_RCZG01000012.1"/>
</dbReference>
<dbReference type="OrthoDB" id="153025at2"/>
<reference evidence="8 9" key="1">
    <citation type="journal article" date="2019" name="Environ. Microbiol.">
        <title>Species interactions and distinct microbial communities in high Arctic permafrost affected cryosols are associated with the CH4 and CO2 gas fluxes.</title>
        <authorList>
            <person name="Altshuler I."/>
            <person name="Hamel J."/>
            <person name="Turney S."/>
            <person name="Magnuson E."/>
            <person name="Levesque R."/>
            <person name="Greer C."/>
            <person name="Whyte L.G."/>
        </authorList>
    </citation>
    <scope>NUCLEOTIDE SEQUENCE [LARGE SCALE GENOMIC DNA]</scope>
    <source>
        <strain evidence="8 9">S5.20</strain>
    </source>
</reference>
<evidence type="ECO:0000259" key="7">
    <source>
        <dbReference type="Pfam" id="PF00535"/>
    </source>
</evidence>
<evidence type="ECO:0000313" key="9">
    <source>
        <dbReference type="Proteomes" id="UP000320095"/>
    </source>
</evidence>
<keyword evidence="5" id="KW-0961">Cell wall biogenesis/degradation</keyword>
<comment type="similarity">
    <text evidence="2">Belongs to the glycosyltransferase 2 family.</text>
</comment>
<evidence type="ECO:0000313" key="8">
    <source>
        <dbReference type="EMBL" id="TPG31436.1"/>
    </source>
</evidence>
<dbReference type="EMBL" id="RCZG01000012">
    <property type="protein sequence ID" value="TPG31436.1"/>
    <property type="molecule type" value="Genomic_DNA"/>
</dbReference>
<dbReference type="GO" id="GO:0016757">
    <property type="term" value="F:glycosyltransferase activity"/>
    <property type="evidence" value="ECO:0007669"/>
    <property type="project" value="UniProtKB-KW"/>
</dbReference>
<protein>
    <submittedName>
        <fullName evidence="8">Glycosyltransferase</fullName>
    </submittedName>
</protein>
<dbReference type="Proteomes" id="UP000320095">
    <property type="component" value="Unassembled WGS sequence"/>
</dbReference>
<keyword evidence="6" id="KW-1133">Transmembrane helix</keyword>